<reference evidence="2" key="1">
    <citation type="submission" date="2016-11" db="EMBL/GenBank/DDBJ databases">
        <title>The genome of Nicotiana attenuata.</title>
        <authorList>
            <person name="Xu S."/>
            <person name="Brockmoeller T."/>
            <person name="Gaquerel E."/>
            <person name="Navarro A."/>
            <person name="Kuhl H."/>
            <person name="Gase K."/>
            <person name="Ling Z."/>
            <person name="Zhou W."/>
            <person name="Kreitzer C."/>
            <person name="Stanke M."/>
            <person name="Tang H."/>
            <person name="Lyons E."/>
            <person name="Pandey P."/>
            <person name="Pandey S.P."/>
            <person name="Timmermann B."/>
            <person name="Baldwin I.T."/>
        </authorList>
    </citation>
    <scope>NUCLEOTIDE SEQUENCE [LARGE SCALE GENOMIC DNA]</scope>
    <source>
        <strain evidence="2">UT</strain>
    </source>
</reference>
<protein>
    <submittedName>
        <fullName evidence="2">Uncharacterized protein</fullName>
    </submittedName>
</protein>
<evidence type="ECO:0000313" key="2">
    <source>
        <dbReference type="EMBL" id="OIT20275.1"/>
    </source>
</evidence>
<dbReference type="OMA" id="GMEHVHM"/>
<dbReference type="Gramene" id="OIT20275">
    <property type="protein sequence ID" value="OIT20275"/>
    <property type="gene ID" value="A4A49_39163"/>
</dbReference>
<name>A0A1J6KBS1_NICAT</name>
<evidence type="ECO:0000313" key="3">
    <source>
        <dbReference type="Proteomes" id="UP000187609"/>
    </source>
</evidence>
<keyword evidence="3" id="KW-1185">Reference proteome</keyword>
<evidence type="ECO:0000256" key="1">
    <source>
        <dbReference type="SAM" id="MobiDB-lite"/>
    </source>
</evidence>
<dbReference type="AlphaFoldDB" id="A0A1J6KBS1"/>
<dbReference type="Proteomes" id="UP000187609">
    <property type="component" value="Unassembled WGS sequence"/>
</dbReference>
<feature type="region of interest" description="Disordered" evidence="1">
    <location>
        <begin position="152"/>
        <end position="171"/>
    </location>
</feature>
<comment type="caution">
    <text evidence="2">The sequence shown here is derived from an EMBL/GenBank/DDBJ whole genome shotgun (WGS) entry which is preliminary data.</text>
</comment>
<dbReference type="EMBL" id="MJEQ01005518">
    <property type="protein sequence ID" value="OIT20275.1"/>
    <property type="molecule type" value="Genomic_DNA"/>
</dbReference>
<gene>
    <name evidence="2" type="ORF">A4A49_39163</name>
</gene>
<proteinExistence type="predicted"/>
<sequence>MSVLQCLAGAGYRLLSPLMSTQSKRWERLKAVASKPYGSHRLPLEFRLGRGKPLNPYLKAKMIDSLFRRELKPKEIGLFPDELVFDGEREIEERTLLGQWVDQWLRWLSWYHTSAWSGMEHVHMDLGMIEGLGVSWEHEGACGRVAKTMPRTRQAMEAQRSGGILEDPRES</sequence>
<dbReference type="STRING" id="49451.A0A1J6KBS1"/>
<organism evidence="2 3">
    <name type="scientific">Nicotiana attenuata</name>
    <name type="common">Coyote tobacco</name>
    <dbReference type="NCBI Taxonomy" id="49451"/>
    <lineage>
        <taxon>Eukaryota</taxon>
        <taxon>Viridiplantae</taxon>
        <taxon>Streptophyta</taxon>
        <taxon>Embryophyta</taxon>
        <taxon>Tracheophyta</taxon>
        <taxon>Spermatophyta</taxon>
        <taxon>Magnoliopsida</taxon>
        <taxon>eudicotyledons</taxon>
        <taxon>Gunneridae</taxon>
        <taxon>Pentapetalae</taxon>
        <taxon>asterids</taxon>
        <taxon>lamiids</taxon>
        <taxon>Solanales</taxon>
        <taxon>Solanaceae</taxon>
        <taxon>Nicotianoideae</taxon>
        <taxon>Nicotianeae</taxon>
        <taxon>Nicotiana</taxon>
    </lineage>
</organism>
<accession>A0A1J6KBS1</accession>